<sequence length="439" mass="50353">MTRARNTSTNKIEFSHDLERFKSRTNLPKYCCPNNLCRSEAFPWAIGSDKRTPHFQYRNGHADRCHFEGMGTTSDKILGGGSSSFKLPYKSELVFPKVETVKKQDKDGGRTQGTIRANSNSRSSDTRTNKRQSQKTSLVGALAEFYLEDIDKHSNLPLKLLSKKTTYRGAFQNLWVRDGVRYNENFIFYSELKVFKPAVHQTNTIEVHLHTYCAESRCNYVLKLDTTEWSEPEKASVRSMLDITLQEGKKAYGKGDKAFTFFVGKQDNSEPYIFHCKLADFFHCSVYEPFELIENYFGIKSWKTSEKKVNNLLEPFEDRVTYKYNDNFDPDIENLSKELVEPLLEPMQELSENLPVPTLEAVDTAEIERDDKSLKQNGLSHPLPEQGEVSGHSETPINSEGTKVEKSENISNHDSDVFLKKEKNGVIQYFQKLVKKLGL</sequence>
<gene>
    <name evidence="2" type="ORF">A8L45_07780</name>
</gene>
<dbReference type="EMBL" id="LYBM01000011">
    <property type="protein sequence ID" value="ODA33943.1"/>
    <property type="molecule type" value="Genomic_DNA"/>
</dbReference>
<evidence type="ECO:0000313" key="2">
    <source>
        <dbReference type="EMBL" id="ODA33943.1"/>
    </source>
</evidence>
<evidence type="ECO:0000313" key="3">
    <source>
        <dbReference type="Proteomes" id="UP000094936"/>
    </source>
</evidence>
<dbReference type="OrthoDB" id="5918363at2"/>
<accession>A0A1C3EL26</accession>
<reference evidence="2 3" key="1">
    <citation type="submission" date="2016-05" db="EMBL/GenBank/DDBJ databases">
        <title>Genomic Taxonomy of the Vibrionaceae.</title>
        <authorList>
            <person name="Gomez-Gil B."/>
            <person name="Enciso-Ibarra J."/>
        </authorList>
    </citation>
    <scope>NUCLEOTIDE SEQUENCE [LARGE SCALE GENOMIC DNA]</scope>
    <source>
        <strain evidence="2 3">CAIM 1920</strain>
    </source>
</reference>
<dbReference type="Proteomes" id="UP000094936">
    <property type="component" value="Unassembled WGS sequence"/>
</dbReference>
<comment type="caution">
    <text evidence="2">The sequence shown here is derived from an EMBL/GenBank/DDBJ whole genome shotgun (WGS) entry which is preliminary data.</text>
</comment>
<evidence type="ECO:0000256" key="1">
    <source>
        <dbReference type="SAM" id="MobiDB-lite"/>
    </source>
</evidence>
<organism evidence="2 3">
    <name type="scientific">Veronia pacifica</name>
    <dbReference type="NCBI Taxonomy" id="1080227"/>
    <lineage>
        <taxon>Bacteria</taxon>
        <taxon>Pseudomonadati</taxon>
        <taxon>Pseudomonadota</taxon>
        <taxon>Gammaproteobacteria</taxon>
        <taxon>Vibrionales</taxon>
        <taxon>Vibrionaceae</taxon>
        <taxon>Veronia</taxon>
    </lineage>
</organism>
<protein>
    <submittedName>
        <fullName evidence="2">Uncharacterized protein</fullName>
    </submittedName>
</protein>
<proteinExistence type="predicted"/>
<feature type="compositionally biased region" description="Polar residues" evidence="1">
    <location>
        <begin position="392"/>
        <end position="401"/>
    </location>
</feature>
<feature type="region of interest" description="Disordered" evidence="1">
    <location>
        <begin position="374"/>
        <end position="409"/>
    </location>
</feature>
<name>A0A1C3EL26_9GAMM</name>
<feature type="region of interest" description="Disordered" evidence="1">
    <location>
        <begin position="101"/>
        <end position="135"/>
    </location>
</feature>
<dbReference type="RefSeq" id="WP_068900931.1">
    <property type="nucleotide sequence ID" value="NZ_JBHUIF010000013.1"/>
</dbReference>
<keyword evidence="3" id="KW-1185">Reference proteome</keyword>
<dbReference type="AlphaFoldDB" id="A0A1C3EL26"/>